<name>A0ABD0NPA1_CIRMR</name>
<reference evidence="8 9" key="1">
    <citation type="submission" date="2024-05" db="EMBL/GenBank/DDBJ databases">
        <title>Genome sequencing and assembly of Indian major carp, Cirrhinus mrigala (Hamilton, 1822).</title>
        <authorList>
            <person name="Mohindra V."/>
            <person name="Chowdhury L.M."/>
            <person name="Lal K."/>
            <person name="Jena J.K."/>
        </authorList>
    </citation>
    <scope>NUCLEOTIDE SEQUENCE [LARGE SCALE GENOMIC DNA]</scope>
    <source>
        <strain evidence="8">CM1030</strain>
        <tissue evidence="8">Blood</tissue>
    </source>
</reference>
<keyword evidence="4" id="KW-0505">Motor protein</keyword>
<evidence type="ECO:0000256" key="2">
    <source>
        <dbReference type="ARBA" id="ARBA00022840"/>
    </source>
</evidence>
<evidence type="ECO:0000313" key="8">
    <source>
        <dbReference type="EMBL" id="KAL0163769.1"/>
    </source>
</evidence>
<accession>A0ABD0NPA1</accession>
<feature type="non-terminal residue" evidence="8">
    <location>
        <position position="50"/>
    </location>
</feature>
<feature type="non-terminal residue" evidence="8">
    <location>
        <position position="1"/>
    </location>
</feature>
<dbReference type="EMBL" id="JAMKFB020000020">
    <property type="protein sequence ID" value="KAL0163769.1"/>
    <property type="molecule type" value="Genomic_DNA"/>
</dbReference>
<dbReference type="InterPro" id="IPR001609">
    <property type="entry name" value="Myosin_head_motor_dom-like"/>
</dbReference>
<keyword evidence="9" id="KW-1185">Reference proteome</keyword>
<dbReference type="PANTHER" id="PTHR13140:SF745">
    <property type="entry name" value="UNCONVENTIONAL MYOSIN-VI"/>
    <property type="match status" value="1"/>
</dbReference>
<comment type="caution">
    <text evidence="8">The sequence shown here is derived from an EMBL/GenBank/DDBJ whole genome shotgun (WGS) entry which is preliminary data.</text>
</comment>
<comment type="caution">
    <text evidence="6">Lacks conserved residue(s) required for the propagation of feature annotation.</text>
</comment>
<dbReference type="Pfam" id="PF00063">
    <property type="entry name" value="Myosin_head"/>
    <property type="match status" value="1"/>
</dbReference>
<evidence type="ECO:0000256" key="3">
    <source>
        <dbReference type="ARBA" id="ARBA00023123"/>
    </source>
</evidence>
<evidence type="ECO:0000256" key="5">
    <source>
        <dbReference type="ARBA" id="ARBA00023203"/>
    </source>
</evidence>
<evidence type="ECO:0000256" key="6">
    <source>
        <dbReference type="PROSITE-ProRule" id="PRU00782"/>
    </source>
</evidence>
<proteinExistence type="inferred from homology"/>
<evidence type="ECO:0000256" key="4">
    <source>
        <dbReference type="ARBA" id="ARBA00023175"/>
    </source>
</evidence>
<dbReference type="GO" id="GO:0003779">
    <property type="term" value="F:actin binding"/>
    <property type="evidence" value="ECO:0007669"/>
    <property type="project" value="UniProtKB-KW"/>
</dbReference>
<keyword evidence="5 6" id="KW-0009">Actin-binding</keyword>
<dbReference type="InterPro" id="IPR027417">
    <property type="entry name" value="P-loop_NTPase"/>
</dbReference>
<dbReference type="GO" id="GO:0048731">
    <property type="term" value="P:system development"/>
    <property type="evidence" value="ECO:0007669"/>
    <property type="project" value="UniProtKB-ARBA"/>
</dbReference>
<keyword evidence="1" id="KW-0547">Nucleotide-binding</keyword>
<evidence type="ECO:0000313" key="9">
    <source>
        <dbReference type="Proteomes" id="UP001529510"/>
    </source>
</evidence>
<sequence length="50" mass="5905">GFVSHYLLEKSRICTQGQEERNYHIFYRLCAGAPEDIKEKFHLSSPDSFR</sequence>
<keyword evidence="3 6" id="KW-0518">Myosin</keyword>
<gene>
    <name evidence="8" type="ORF">M9458_039522</name>
</gene>
<comment type="similarity">
    <text evidence="6">Belongs to the TRAFAC class myosin-kinesin ATPase superfamily. Myosin family.</text>
</comment>
<organism evidence="8 9">
    <name type="scientific">Cirrhinus mrigala</name>
    <name type="common">Mrigala</name>
    <dbReference type="NCBI Taxonomy" id="683832"/>
    <lineage>
        <taxon>Eukaryota</taxon>
        <taxon>Metazoa</taxon>
        <taxon>Chordata</taxon>
        <taxon>Craniata</taxon>
        <taxon>Vertebrata</taxon>
        <taxon>Euteleostomi</taxon>
        <taxon>Actinopterygii</taxon>
        <taxon>Neopterygii</taxon>
        <taxon>Teleostei</taxon>
        <taxon>Ostariophysi</taxon>
        <taxon>Cypriniformes</taxon>
        <taxon>Cyprinidae</taxon>
        <taxon>Labeoninae</taxon>
        <taxon>Labeonini</taxon>
        <taxon>Cirrhinus</taxon>
    </lineage>
</organism>
<dbReference type="PANTHER" id="PTHR13140">
    <property type="entry name" value="MYOSIN"/>
    <property type="match status" value="1"/>
</dbReference>
<dbReference type="Proteomes" id="UP001529510">
    <property type="component" value="Unassembled WGS sequence"/>
</dbReference>
<dbReference type="AlphaFoldDB" id="A0ABD0NPA1"/>
<evidence type="ECO:0000256" key="1">
    <source>
        <dbReference type="ARBA" id="ARBA00022741"/>
    </source>
</evidence>
<dbReference type="GO" id="GO:0005524">
    <property type="term" value="F:ATP binding"/>
    <property type="evidence" value="ECO:0007669"/>
    <property type="project" value="UniProtKB-KW"/>
</dbReference>
<dbReference type="PROSITE" id="PS51456">
    <property type="entry name" value="MYOSIN_MOTOR"/>
    <property type="match status" value="1"/>
</dbReference>
<dbReference type="GO" id="GO:0016459">
    <property type="term" value="C:myosin complex"/>
    <property type="evidence" value="ECO:0007669"/>
    <property type="project" value="UniProtKB-KW"/>
</dbReference>
<keyword evidence="2" id="KW-0067">ATP-binding</keyword>
<feature type="domain" description="Myosin motor" evidence="7">
    <location>
        <begin position="1"/>
        <end position="50"/>
    </location>
</feature>
<protein>
    <recommendedName>
        <fullName evidence="7">Myosin motor domain-containing protein</fullName>
    </recommendedName>
</protein>
<dbReference type="SUPFAM" id="SSF52540">
    <property type="entry name" value="P-loop containing nucleoside triphosphate hydrolases"/>
    <property type="match status" value="1"/>
</dbReference>
<dbReference type="InterPro" id="IPR036961">
    <property type="entry name" value="Kinesin_motor_dom_sf"/>
</dbReference>
<evidence type="ECO:0000259" key="7">
    <source>
        <dbReference type="PROSITE" id="PS51456"/>
    </source>
</evidence>
<dbReference type="Gene3D" id="3.40.850.10">
    <property type="entry name" value="Kinesin motor domain"/>
    <property type="match status" value="1"/>
</dbReference>